<comment type="caution">
    <text evidence="19">The sequence shown here is derived from an EMBL/GenBank/DDBJ whole genome shotgun (WGS) entry which is preliminary data.</text>
</comment>
<comment type="similarity">
    <text evidence="2 14 15">Belongs to the TonB-dependent receptor family.</text>
</comment>
<evidence type="ECO:0000256" key="5">
    <source>
        <dbReference type="ARBA" id="ARBA00022496"/>
    </source>
</evidence>
<reference evidence="19 20" key="1">
    <citation type="submission" date="2020-08" db="EMBL/GenBank/DDBJ databases">
        <title>Functional genomics of gut bacteria from endangered species of beetles.</title>
        <authorList>
            <person name="Carlos-Shanley C."/>
        </authorList>
    </citation>
    <scope>NUCLEOTIDE SEQUENCE [LARGE SCALE GENOMIC DNA]</scope>
    <source>
        <strain evidence="19 20">S00239</strain>
    </source>
</reference>
<evidence type="ECO:0000256" key="11">
    <source>
        <dbReference type="ARBA" id="ARBA00023136"/>
    </source>
</evidence>
<keyword evidence="3 14" id="KW-0813">Transport</keyword>
<dbReference type="InterPro" id="IPR010105">
    <property type="entry name" value="TonB_sidphr_rcpt"/>
</dbReference>
<keyword evidence="8" id="KW-0408">Iron</keyword>
<dbReference type="Pfam" id="PF00593">
    <property type="entry name" value="TonB_dep_Rec_b-barrel"/>
    <property type="match status" value="1"/>
</dbReference>
<evidence type="ECO:0000256" key="9">
    <source>
        <dbReference type="ARBA" id="ARBA00023065"/>
    </source>
</evidence>
<organism evidence="19 20">
    <name type="scientific">Roseateles oligotrophus</name>
    <dbReference type="NCBI Taxonomy" id="1769250"/>
    <lineage>
        <taxon>Bacteria</taxon>
        <taxon>Pseudomonadati</taxon>
        <taxon>Pseudomonadota</taxon>
        <taxon>Betaproteobacteria</taxon>
        <taxon>Burkholderiales</taxon>
        <taxon>Sphaerotilaceae</taxon>
        <taxon>Roseateles</taxon>
    </lineage>
</organism>
<dbReference type="NCBIfam" id="NF007349">
    <property type="entry name" value="PRK09840.1"/>
    <property type="match status" value="1"/>
</dbReference>
<accession>A0A840LF08</accession>
<evidence type="ECO:0000256" key="2">
    <source>
        <dbReference type="ARBA" id="ARBA00009810"/>
    </source>
</evidence>
<dbReference type="EMBL" id="JACHLP010000006">
    <property type="protein sequence ID" value="MBB4844639.1"/>
    <property type="molecule type" value="Genomic_DNA"/>
</dbReference>
<evidence type="ECO:0000313" key="20">
    <source>
        <dbReference type="Proteomes" id="UP000562027"/>
    </source>
</evidence>
<dbReference type="FunFam" id="2.170.130.10:FF:000001">
    <property type="entry name" value="Catecholate siderophore TonB-dependent receptor"/>
    <property type="match status" value="1"/>
</dbReference>
<evidence type="ECO:0000256" key="1">
    <source>
        <dbReference type="ARBA" id="ARBA00004571"/>
    </source>
</evidence>
<dbReference type="InterPro" id="IPR039426">
    <property type="entry name" value="TonB-dep_rcpt-like"/>
</dbReference>
<keyword evidence="20" id="KW-1185">Reference proteome</keyword>
<dbReference type="GO" id="GO:0009279">
    <property type="term" value="C:cell outer membrane"/>
    <property type="evidence" value="ECO:0007669"/>
    <property type="project" value="UniProtKB-SubCell"/>
</dbReference>
<dbReference type="RefSeq" id="WP_184301336.1">
    <property type="nucleotide sequence ID" value="NZ_JACHLP010000006.1"/>
</dbReference>
<comment type="subcellular location">
    <subcellularLocation>
        <location evidence="1 14">Cell outer membrane</location>
        <topology evidence="1 14">Multi-pass membrane protein</topology>
    </subcellularLocation>
</comment>
<evidence type="ECO:0000313" key="19">
    <source>
        <dbReference type="EMBL" id="MBB4844639.1"/>
    </source>
</evidence>
<dbReference type="GO" id="GO:0038023">
    <property type="term" value="F:signaling receptor activity"/>
    <property type="evidence" value="ECO:0007669"/>
    <property type="project" value="InterPro"/>
</dbReference>
<keyword evidence="11 14" id="KW-0472">Membrane</keyword>
<dbReference type="Gene3D" id="2.40.170.20">
    <property type="entry name" value="TonB-dependent receptor, beta-barrel domain"/>
    <property type="match status" value="1"/>
</dbReference>
<keyword evidence="5" id="KW-0410">Iron transport</keyword>
<evidence type="ECO:0000256" key="13">
    <source>
        <dbReference type="ARBA" id="ARBA00023237"/>
    </source>
</evidence>
<keyword evidence="12 19" id="KW-0675">Receptor</keyword>
<evidence type="ECO:0000256" key="10">
    <source>
        <dbReference type="ARBA" id="ARBA00023077"/>
    </source>
</evidence>
<dbReference type="Pfam" id="PF07715">
    <property type="entry name" value="Plug"/>
    <property type="match status" value="1"/>
</dbReference>
<keyword evidence="4 14" id="KW-1134">Transmembrane beta strand</keyword>
<evidence type="ECO:0000256" key="14">
    <source>
        <dbReference type="PROSITE-ProRule" id="PRU01360"/>
    </source>
</evidence>
<evidence type="ECO:0000256" key="4">
    <source>
        <dbReference type="ARBA" id="ARBA00022452"/>
    </source>
</evidence>
<dbReference type="PANTHER" id="PTHR32552:SF89">
    <property type="entry name" value="CATECHOLATE SIDEROPHORE RECEPTOR FIU"/>
    <property type="match status" value="1"/>
</dbReference>
<evidence type="ECO:0000256" key="6">
    <source>
        <dbReference type="ARBA" id="ARBA00022692"/>
    </source>
</evidence>
<feature type="domain" description="TonB-dependent receptor-like beta-barrel" evidence="17">
    <location>
        <begin position="294"/>
        <end position="765"/>
    </location>
</feature>
<evidence type="ECO:0000256" key="12">
    <source>
        <dbReference type="ARBA" id="ARBA00023170"/>
    </source>
</evidence>
<dbReference type="InterPro" id="IPR012910">
    <property type="entry name" value="Plug_dom"/>
</dbReference>
<sequence>MSFIKSRKHAAAQTRSTASAATALGSLLALSLPMAALAQQEAAPKAAEALPVVKAKASAVQDNAFKAETLSSPKFVKPLVDTPQTITVINKELIQQQATTTLSEAMRNTPGVTFTLGENGNTSTGDTIYMRGFDASTSIFVDGVRDLGGITRDTFNTEAVEVVKGPSGADNGRGNPNGYVNLASKKAQLRNFSDASLLVASASRVRASVDLNQKLDIGLPGAALRFNAFTDRGDVVGRDVVNNRRWGIAPTLTLGLGTATRATLSYQHVEQDSLPDGGLPAIGRMGWNSYPVYATVADASANPAKNPVLVSNIRPVDTSRFYGSKTDYDRVQADMFSVFLEHDFAPGITVRNTSRFGLNRQQLENSNVVIGTGTSAIVGDASKPETWTVRRNRFGKDQRNQILVNQTNLSAAFGLFGLRHSLSTGLELAHEEQDNRAFTHTAADQQRANLYAPSTGDKFAAITATGASTSGNTTTAAVYAFDTIDINKSLQLSAGLRYERYRTEATSIPVTAVPPATQAVATLLSKSDSLLSGKLGLLYKPTEAGSVYISYATSQKPPGSDNFVLNAGAPGSNGALNINSSSLDPQQAQTMELGTKWQLFDNQMLVSAAVFNSVNKNELARQDPSTGEVTQYGKKTVKGLELAAAGAISNDLQLNAGLLWMDSEFTQAAFVAPGGVDSQTGASLVFSPRLSFSSWINYKLSEGPLKGLGLGFGARYIASQTTQVNNGAVAYTGGMPELPSYWVMDAMASYEINKNVGLQFNANNLADQFYIASSNGKGGRYTVGQGRNLSLSLNLKF</sequence>
<name>A0A840LF08_9BURK</name>
<dbReference type="Proteomes" id="UP000562027">
    <property type="component" value="Unassembled WGS sequence"/>
</dbReference>
<dbReference type="InterPro" id="IPR037066">
    <property type="entry name" value="Plug_dom_sf"/>
</dbReference>
<dbReference type="GO" id="GO:0015891">
    <property type="term" value="P:siderophore transport"/>
    <property type="evidence" value="ECO:0007669"/>
    <property type="project" value="InterPro"/>
</dbReference>
<keyword evidence="10 15" id="KW-0798">TonB box</keyword>
<dbReference type="SUPFAM" id="SSF56935">
    <property type="entry name" value="Porins"/>
    <property type="match status" value="1"/>
</dbReference>
<dbReference type="CDD" id="cd01347">
    <property type="entry name" value="ligand_gated_channel"/>
    <property type="match status" value="1"/>
</dbReference>
<dbReference type="InterPro" id="IPR036942">
    <property type="entry name" value="Beta-barrel_TonB_sf"/>
</dbReference>
<keyword evidence="13 14" id="KW-0998">Cell outer membrane</keyword>
<dbReference type="PANTHER" id="PTHR32552">
    <property type="entry name" value="FERRICHROME IRON RECEPTOR-RELATED"/>
    <property type="match status" value="1"/>
</dbReference>
<evidence type="ECO:0000256" key="3">
    <source>
        <dbReference type="ARBA" id="ARBA00022448"/>
    </source>
</evidence>
<proteinExistence type="inferred from homology"/>
<feature type="chain" id="PRO_5032947942" evidence="16">
    <location>
        <begin position="39"/>
        <end position="797"/>
    </location>
</feature>
<feature type="signal peptide" evidence="16">
    <location>
        <begin position="1"/>
        <end position="38"/>
    </location>
</feature>
<gene>
    <name evidence="19" type="ORF">HNP55_003183</name>
</gene>
<dbReference type="PROSITE" id="PS52016">
    <property type="entry name" value="TONB_DEPENDENT_REC_3"/>
    <property type="match status" value="1"/>
</dbReference>
<keyword evidence="6 14" id="KW-0812">Transmembrane</keyword>
<evidence type="ECO:0000259" key="18">
    <source>
        <dbReference type="Pfam" id="PF07715"/>
    </source>
</evidence>
<feature type="domain" description="TonB-dependent receptor plug" evidence="18">
    <location>
        <begin position="79"/>
        <end position="178"/>
    </location>
</feature>
<evidence type="ECO:0000259" key="17">
    <source>
        <dbReference type="Pfam" id="PF00593"/>
    </source>
</evidence>
<evidence type="ECO:0000256" key="15">
    <source>
        <dbReference type="RuleBase" id="RU003357"/>
    </source>
</evidence>
<evidence type="ECO:0000256" key="8">
    <source>
        <dbReference type="ARBA" id="ARBA00023004"/>
    </source>
</evidence>
<dbReference type="Gene3D" id="2.170.130.10">
    <property type="entry name" value="TonB-dependent receptor, plug domain"/>
    <property type="match status" value="1"/>
</dbReference>
<dbReference type="AlphaFoldDB" id="A0A840LF08"/>
<keyword evidence="7 16" id="KW-0732">Signal</keyword>
<evidence type="ECO:0000256" key="7">
    <source>
        <dbReference type="ARBA" id="ARBA00022729"/>
    </source>
</evidence>
<evidence type="ECO:0000256" key="16">
    <source>
        <dbReference type="SAM" id="SignalP"/>
    </source>
</evidence>
<dbReference type="NCBIfam" id="TIGR01783">
    <property type="entry name" value="TonB-siderophor"/>
    <property type="match status" value="1"/>
</dbReference>
<keyword evidence="9" id="KW-0406">Ion transport</keyword>
<protein>
    <submittedName>
        <fullName evidence="19">Catecholate siderophore receptor</fullName>
    </submittedName>
</protein>
<dbReference type="GO" id="GO:0015344">
    <property type="term" value="F:siderophore uptake transmembrane transporter activity"/>
    <property type="evidence" value="ECO:0007669"/>
    <property type="project" value="TreeGrafter"/>
</dbReference>
<dbReference type="InterPro" id="IPR000531">
    <property type="entry name" value="Beta-barrel_TonB"/>
</dbReference>